<dbReference type="PROSITE" id="PS51186">
    <property type="entry name" value="GNAT"/>
    <property type="match status" value="1"/>
</dbReference>
<dbReference type="EMBL" id="CP035758">
    <property type="protein sequence ID" value="QBD83715.1"/>
    <property type="molecule type" value="Genomic_DNA"/>
</dbReference>
<dbReference type="OrthoDB" id="423921at2"/>
<dbReference type="AlphaFoldDB" id="A0A4P6K6F1"/>
<sequence length="155" mass="17820">MHFIFKPMNDDEARTIAAWHYEPPYDFYDMNKDLEDLKELLDACKRTDAYFSVINENDELIGFFTFSPQPEQNLLEIELGLRPDLTGKGLGSAFLEAGLTFARDAFAPASFALSVATFNKRAIRTYLHAGFRPRDIFMQQTNGSQFEFLRMIRTG</sequence>
<evidence type="ECO:0000259" key="1">
    <source>
        <dbReference type="PROSITE" id="PS51186"/>
    </source>
</evidence>
<name>A0A4P6K6F1_KTERU</name>
<dbReference type="Gene3D" id="3.40.630.30">
    <property type="match status" value="1"/>
</dbReference>
<keyword evidence="2" id="KW-0808">Transferase</keyword>
<organism evidence="2 3">
    <name type="scientific">Ktedonosporobacter rubrisoli</name>
    <dbReference type="NCBI Taxonomy" id="2509675"/>
    <lineage>
        <taxon>Bacteria</taxon>
        <taxon>Bacillati</taxon>
        <taxon>Chloroflexota</taxon>
        <taxon>Ktedonobacteria</taxon>
        <taxon>Ktedonobacterales</taxon>
        <taxon>Ktedonosporobacteraceae</taxon>
        <taxon>Ktedonosporobacter</taxon>
    </lineage>
</organism>
<feature type="domain" description="N-acetyltransferase" evidence="1">
    <location>
        <begin position="3"/>
        <end position="155"/>
    </location>
</feature>
<dbReference type="Proteomes" id="UP000290365">
    <property type="component" value="Chromosome"/>
</dbReference>
<gene>
    <name evidence="2" type="ORF">EPA93_38435</name>
</gene>
<proteinExistence type="predicted"/>
<dbReference type="SUPFAM" id="SSF55729">
    <property type="entry name" value="Acyl-CoA N-acyltransferases (Nat)"/>
    <property type="match status" value="1"/>
</dbReference>
<dbReference type="GO" id="GO:0016747">
    <property type="term" value="F:acyltransferase activity, transferring groups other than amino-acyl groups"/>
    <property type="evidence" value="ECO:0007669"/>
    <property type="project" value="InterPro"/>
</dbReference>
<dbReference type="KEGG" id="kbs:EPA93_38435"/>
<protein>
    <submittedName>
        <fullName evidence="2">GNAT family N-acetyltransferase</fullName>
    </submittedName>
</protein>
<evidence type="ECO:0000313" key="3">
    <source>
        <dbReference type="Proteomes" id="UP000290365"/>
    </source>
</evidence>
<dbReference type="Pfam" id="PF00583">
    <property type="entry name" value="Acetyltransf_1"/>
    <property type="match status" value="1"/>
</dbReference>
<dbReference type="CDD" id="cd04301">
    <property type="entry name" value="NAT_SF"/>
    <property type="match status" value="1"/>
</dbReference>
<keyword evidence="3" id="KW-1185">Reference proteome</keyword>
<dbReference type="InterPro" id="IPR000182">
    <property type="entry name" value="GNAT_dom"/>
</dbReference>
<reference evidence="2 3" key="1">
    <citation type="submission" date="2019-01" db="EMBL/GenBank/DDBJ databases">
        <title>Ktedonosporobacter rubrisoli SCAWS-G2.</title>
        <authorList>
            <person name="Huang Y."/>
            <person name="Yan B."/>
        </authorList>
    </citation>
    <scope>NUCLEOTIDE SEQUENCE [LARGE SCALE GENOMIC DNA]</scope>
    <source>
        <strain evidence="2 3">SCAWS-G2</strain>
    </source>
</reference>
<accession>A0A4P6K6F1</accession>
<evidence type="ECO:0000313" key="2">
    <source>
        <dbReference type="EMBL" id="QBD83715.1"/>
    </source>
</evidence>
<dbReference type="InterPro" id="IPR016181">
    <property type="entry name" value="Acyl_CoA_acyltransferase"/>
</dbReference>